<comment type="similarity">
    <text evidence="2">Belongs to the binding-protein-dependent transport system permease family. FecCD subfamily.</text>
</comment>
<feature type="domain" description="Fe/B12 periplasmic-binding" evidence="9">
    <location>
        <begin position="1"/>
        <end position="164"/>
    </location>
</feature>
<dbReference type="CDD" id="cd06550">
    <property type="entry name" value="TM_ABC_iron-siderophores_like"/>
    <property type="match status" value="1"/>
</dbReference>
<proteinExistence type="inferred from homology"/>
<dbReference type="FunFam" id="1.10.3470.10:FF:000001">
    <property type="entry name" value="Vitamin B12 ABC transporter permease BtuC"/>
    <property type="match status" value="1"/>
</dbReference>
<dbReference type="InterPro" id="IPR002491">
    <property type="entry name" value="ABC_transptr_periplasmic_BD"/>
</dbReference>
<organism evidence="10 11">
    <name type="scientific">Phytophthora kernoviae 00238/432</name>
    <dbReference type="NCBI Taxonomy" id="1284355"/>
    <lineage>
        <taxon>Eukaryota</taxon>
        <taxon>Sar</taxon>
        <taxon>Stramenopiles</taxon>
        <taxon>Oomycota</taxon>
        <taxon>Peronosporomycetes</taxon>
        <taxon>Peronosporales</taxon>
        <taxon>Peronosporaceae</taxon>
        <taxon>Phytophthora</taxon>
    </lineage>
</organism>
<evidence type="ECO:0000313" key="10">
    <source>
        <dbReference type="EMBL" id="KAF4324844.1"/>
    </source>
</evidence>
<dbReference type="Pfam" id="PF01032">
    <property type="entry name" value="FecCD"/>
    <property type="match status" value="1"/>
</dbReference>
<accession>A0A8J4SMR8</accession>
<sequence length="491" mass="53109">MTNIETFGKITDHQEKAQEIITQIKQDVADVTEAVKAVKPEEKKKVYVEFSPGWTVGKGEFMDELITLAGGTNIASDKESWYEINEENVIASNPDVILYANDVIDENSKTLDQIIKARSGWDQITAVKNDAVIGLDANLLSRPGPRVTQVYGSAGIVLLVLTVLICTGIGSVALPVRDIAGILLHRIPWLGDWIVPDWNTAAEQIIWKVRFPRVLLAVLVGASLAIAGTGFQGVLRNPLADPFTLGVSSGASVGAAFLIFFGLQYALIGIWTLPLVAFLTGVITLWFVLALAREGRKIPTHSLILAGVVMQSFLGAVVSFLSTMSKQTINEIIYWTMGSLSLRGWSYTAILFPYFVLGLIFLWSRARSLNVLALGERQAAHIGVRVDGLKLSVLAVGTLLTAGAVSVSGVIGFVGLVIPHILRLIVGPDYRLLVPLSAIGGAIFMVWADTIARTLLAPTEIPLGVVTAFVGAPFFAYLLHRNKKLRKGMMP</sequence>
<evidence type="ECO:0000256" key="5">
    <source>
        <dbReference type="ARBA" id="ARBA00022692"/>
    </source>
</evidence>
<gene>
    <name evidence="10" type="ORF">G195_001083</name>
</gene>
<feature type="transmembrane region" description="Helical" evidence="8">
    <location>
        <begin position="344"/>
        <end position="364"/>
    </location>
</feature>
<dbReference type="PROSITE" id="PS50983">
    <property type="entry name" value="FE_B12_PBP"/>
    <property type="match status" value="1"/>
</dbReference>
<dbReference type="EMBL" id="AOFI03000013">
    <property type="protein sequence ID" value="KAF4324844.1"/>
    <property type="molecule type" value="Genomic_DNA"/>
</dbReference>
<feature type="transmembrane region" description="Helical" evidence="8">
    <location>
        <begin position="243"/>
        <end position="263"/>
    </location>
</feature>
<feature type="transmembrane region" description="Helical" evidence="8">
    <location>
        <begin position="150"/>
        <end position="176"/>
    </location>
</feature>
<dbReference type="SUPFAM" id="SSF81345">
    <property type="entry name" value="ABC transporter involved in vitamin B12 uptake, BtuC"/>
    <property type="match status" value="1"/>
</dbReference>
<keyword evidence="3" id="KW-0813">Transport</keyword>
<keyword evidence="6 8" id="KW-1133">Transmembrane helix</keyword>
<feature type="transmembrane region" description="Helical" evidence="8">
    <location>
        <begin position="303"/>
        <end position="323"/>
    </location>
</feature>
<evidence type="ECO:0000256" key="7">
    <source>
        <dbReference type="ARBA" id="ARBA00023136"/>
    </source>
</evidence>
<keyword evidence="7 8" id="KW-0472">Membrane</keyword>
<reference evidence="10" key="1">
    <citation type="journal article" date="2015" name="Genom Data">
        <title>Draft genome sequences of Phytophthora kernoviae and Phytophthora ramorum lineage EU2 from Scotland.</title>
        <authorList>
            <person name="Sambles C."/>
            <person name="Schlenzig A."/>
            <person name="O'Neill P."/>
            <person name="Grant M."/>
            <person name="Studholme D.J."/>
        </authorList>
    </citation>
    <scope>NUCLEOTIDE SEQUENCE</scope>
    <source>
        <strain evidence="10">00238/432</strain>
    </source>
</reference>
<dbReference type="GO" id="GO:0022857">
    <property type="term" value="F:transmembrane transporter activity"/>
    <property type="evidence" value="ECO:0007669"/>
    <property type="project" value="InterPro"/>
</dbReference>
<evidence type="ECO:0000256" key="2">
    <source>
        <dbReference type="ARBA" id="ARBA00007935"/>
    </source>
</evidence>
<name>A0A8J4SMR8_9STRA</name>
<dbReference type="Proteomes" id="UP000702964">
    <property type="component" value="Unassembled WGS sequence"/>
</dbReference>
<reference evidence="10" key="2">
    <citation type="submission" date="2020-02" db="EMBL/GenBank/DDBJ databases">
        <authorList>
            <person name="Studholme D.J."/>
        </authorList>
    </citation>
    <scope>NUCLEOTIDE SEQUENCE</scope>
    <source>
        <strain evidence="10">00238/432</strain>
    </source>
</reference>
<evidence type="ECO:0000313" key="11">
    <source>
        <dbReference type="Proteomes" id="UP000702964"/>
    </source>
</evidence>
<dbReference type="Gene3D" id="1.10.3470.10">
    <property type="entry name" value="ABC transporter involved in vitamin B12 uptake, BtuC"/>
    <property type="match status" value="1"/>
</dbReference>
<evidence type="ECO:0000259" key="9">
    <source>
        <dbReference type="PROSITE" id="PS50983"/>
    </source>
</evidence>
<dbReference type="GO" id="GO:0005886">
    <property type="term" value="C:plasma membrane"/>
    <property type="evidence" value="ECO:0007669"/>
    <property type="project" value="UniProtKB-SubCell"/>
</dbReference>
<dbReference type="InterPro" id="IPR037294">
    <property type="entry name" value="ABC_BtuC-like"/>
</dbReference>
<comment type="subcellular location">
    <subcellularLocation>
        <location evidence="1">Cell membrane</location>
        <topology evidence="1">Multi-pass membrane protein</topology>
    </subcellularLocation>
</comment>
<protein>
    <recommendedName>
        <fullName evidence="9">Fe/B12 periplasmic-binding domain-containing protein</fullName>
    </recommendedName>
</protein>
<dbReference type="InterPro" id="IPR000522">
    <property type="entry name" value="ABC_transptr_permease_BtuC"/>
</dbReference>
<dbReference type="Gene3D" id="3.40.50.1980">
    <property type="entry name" value="Nitrogenase molybdenum iron protein domain"/>
    <property type="match status" value="1"/>
</dbReference>
<dbReference type="GO" id="GO:0033214">
    <property type="term" value="P:siderophore-iron import into cell"/>
    <property type="evidence" value="ECO:0007669"/>
    <property type="project" value="TreeGrafter"/>
</dbReference>
<evidence type="ECO:0000256" key="3">
    <source>
        <dbReference type="ARBA" id="ARBA00022448"/>
    </source>
</evidence>
<comment type="caution">
    <text evidence="10">The sequence shown here is derived from an EMBL/GenBank/DDBJ whole genome shotgun (WGS) entry which is preliminary data.</text>
</comment>
<feature type="transmembrane region" description="Helical" evidence="8">
    <location>
        <begin position="393"/>
        <end position="418"/>
    </location>
</feature>
<feature type="transmembrane region" description="Helical" evidence="8">
    <location>
        <begin position="214"/>
        <end position="231"/>
    </location>
</feature>
<feature type="transmembrane region" description="Helical" evidence="8">
    <location>
        <begin position="461"/>
        <end position="480"/>
    </location>
</feature>
<evidence type="ECO:0000256" key="1">
    <source>
        <dbReference type="ARBA" id="ARBA00004651"/>
    </source>
</evidence>
<evidence type="ECO:0000256" key="8">
    <source>
        <dbReference type="SAM" id="Phobius"/>
    </source>
</evidence>
<keyword evidence="4" id="KW-1003">Cell membrane</keyword>
<keyword evidence="5 8" id="KW-0812">Transmembrane</keyword>
<dbReference type="SUPFAM" id="SSF53807">
    <property type="entry name" value="Helical backbone' metal receptor"/>
    <property type="match status" value="1"/>
</dbReference>
<evidence type="ECO:0000256" key="6">
    <source>
        <dbReference type="ARBA" id="ARBA00022989"/>
    </source>
</evidence>
<dbReference type="PANTHER" id="PTHR30472:SF25">
    <property type="entry name" value="ABC TRANSPORTER PERMEASE PROTEIN MJ0876-RELATED"/>
    <property type="match status" value="1"/>
</dbReference>
<feature type="transmembrane region" description="Helical" evidence="8">
    <location>
        <begin position="430"/>
        <end position="449"/>
    </location>
</feature>
<dbReference type="PANTHER" id="PTHR30472">
    <property type="entry name" value="FERRIC ENTEROBACTIN TRANSPORT SYSTEM PERMEASE PROTEIN"/>
    <property type="match status" value="1"/>
</dbReference>
<feature type="transmembrane region" description="Helical" evidence="8">
    <location>
        <begin position="270"/>
        <end position="291"/>
    </location>
</feature>
<evidence type="ECO:0000256" key="4">
    <source>
        <dbReference type="ARBA" id="ARBA00022475"/>
    </source>
</evidence>
<dbReference type="AlphaFoldDB" id="A0A8J4SMR8"/>
<dbReference type="Pfam" id="PF01497">
    <property type="entry name" value="Peripla_BP_2"/>
    <property type="match status" value="1"/>
</dbReference>